<gene>
    <name evidence="2" type="ORF">WCH_AD00710</name>
</gene>
<feature type="transmembrane region" description="Helical" evidence="1">
    <location>
        <begin position="6"/>
        <end position="22"/>
    </location>
</feature>
<reference evidence="2" key="1">
    <citation type="submission" date="2011-05" db="EMBL/GenBank/DDBJ databases">
        <title>Unity in variety -- the pan-genome of the Chlamydiae.</title>
        <authorList>
            <person name="Collingro A."/>
            <person name="Tischler P."/>
            <person name="Weinmaier T."/>
            <person name="Penz T."/>
            <person name="Heinz E."/>
            <person name="Brunham R.C."/>
            <person name="Read T.D."/>
            <person name="Bavoil P.M."/>
            <person name="Sachse K."/>
            <person name="Kahane S."/>
            <person name="Friedman M.G."/>
            <person name="Rattei T."/>
            <person name="Myers G.S.A."/>
            <person name="Horn M."/>
        </authorList>
    </citation>
    <scope>NUCLEOTIDE SEQUENCE</scope>
    <source>
        <strain evidence="2">2032/99</strain>
    </source>
</reference>
<name>F8LD53_9BACT</name>
<feature type="transmembrane region" description="Helical" evidence="1">
    <location>
        <begin position="68"/>
        <end position="92"/>
    </location>
</feature>
<feature type="transmembrane region" description="Helical" evidence="1">
    <location>
        <begin position="104"/>
        <end position="123"/>
    </location>
</feature>
<dbReference type="AlphaFoldDB" id="F8LD53"/>
<keyword evidence="1" id="KW-0472">Membrane</keyword>
<keyword evidence="1" id="KW-0812">Transmembrane</keyword>
<protein>
    <submittedName>
        <fullName evidence="2">Conserved putative membrane protein</fullName>
    </submittedName>
</protein>
<accession>F8LD53</accession>
<proteinExistence type="predicted"/>
<feature type="transmembrane region" description="Helical" evidence="1">
    <location>
        <begin position="42"/>
        <end position="62"/>
    </location>
</feature>
<evidence type="ECO:0000313" key="2">
    <source>
        <dbReference type="EMBL" id="CCB91329.1"/>
    </source>
</evidence>
<sequence length="125" mass="14220">MELILAKILGIYFIAVSLALIFNPERIKRIYSEMLKSESLMFFGGIVAIFLGAWIVSVHNVWVLDWPVIITVVGWISLIKGVGLISCSDFASRLEFIYEQSAEFFRIFGVIWGIIGLMLLYYGTF</sequence>
<evidence type="ECO:0000256" key="1">
    <source>
        <dbReference type="SAM" id="Phobius"/>
    </source>
</evidence>
<dbReference type="EMBL" id="FR872653">
    <property type="protein sequence ID" value="CCB91329.1"/>
    <property type="molecule type" value="Genomic_DNA"/>
</dbReference>
<organism evidence="2">
    <name type="scientific">Waddlia chondrophila 2032/99</name>
    <dbReference type="NCBI Taxonomy" id="765953"/>
    <lineage>
        <taxon>Bacteria</taxon>
        <taxon>Pseudomonadati</taxon>
        <taxon>Chlamydiota</taxon>
        <taxon>Chlamydiia</taxon>
        <taxon>Parachlamydiales</taxon>
        <taxon>Waddliaceae</taxon>
        <taxon>Waddlia</taxon>
    </lineage>
</organism>
<keyword evidence="1" id="KW-1133">Transmembrane helix</keyword>